<evidence type="ECO:0000256" key="8">
    <source>
        <dbReference type="ARBA" id="ARBA00023033"/>
    </source>
</evidence>
<dbReference type="Proteomes" id="UP001212997">
    <property type="component" value="Unassembled WGS sequence"/>
</dbReference>
<dbReference type="SUPFAM" id="SSF48264">
    <property type="entry name" value="Cytochrome P450"/>
    <property type="match status" value="1"/>
</dbReference>
<organism evidence="11 12">
    <name type="scientific">Meripilus lineatus</name>
    <dbReference type="NCBI Taxonomy" id="2056292"/>
    <lineage>
        <taxon>Eukaryota</taxon>
        <taxon>Fungi</taxon>
        <taxon>Dikarya</taxon>
        <taxon>Basidiomycota</taxon>
        <taxon>Agaricomycotina</taxon>
        <taxon>Agaricomycetes</taxon>
        <taxon>Polyporales</taxon>
        <taxon>Meripilaceae</taxon>
        <taxon>Meripilus</taxon>
    </lineage>
</organism>
<dbReference type="PANTHER" id="PTHR24305:SF166">
    <property type="entry name" value="CYTOCHROME P450 12A4, MITOCHONDRIAL-RELATED"/>
    <property type="match status" value="1"/>
</dbReference>
<evidence type="ECO:0000256" key="2">
    <source>
        <dbReference type="ARBA" id="ARBA00005179"/>
    </source>
</evidence>
<evidence type="ECO:0000313" key="11">
    <source>
        <dbReference type="EMBL" id="KAJ3491984.1"/>
    </source>
</evidence>
<evidence type="ECO:0000256" key="3">
    <source>
        <dbReference type="ARBA" id="ARBA00010617"/>
    </source>
</evidence>
<comment type="similarity">
    <text evidence="3">Belongs to the cytochrome P450 family.</text>
</comment>
<feature type="chain" id="PRO_5041899662" description="Cytochrome P450" evidence="10">
    <location>
        <begin position="22"/>
        <end position="548"/>
    </location>
</feature>
<evidence type="ECO:0000256" key="4">
    <source>
        <dbReference type="ARBA" id="ARBA00022617"/>
    </source>
</evidence>
<keyword evidence="4 9" id="KW-0349">Heme</keyword>
<dbReference type="PRINTS" id="PR00465">
    <property type="entry name" value="EP450IV"/>
</dbReference>
<evidence type="ECO:0000256" key="6">
    <source>
        <dbReference type="ARBA" id="ARBA00023002"/>
    </source>
</evidence>
<dbReference type="PRINTS" id="PR00385">
    <property type="entry name" value="P450"/>
</dbReference>
<keyword evidence="6" id="KW-0560">Oxidoreductase</keyword>
<keyword evidence="7 9" id="KW-0408">Iron</keyword>
<reference evidence="11" key="1">
    <citation type="submission" date="2022-07" db="EMBL/GenBank/DDBJ databases">
        <title>Genome Sequence of Physisporinus lineatus.</title>
        <authorList>
            <person name="Buettner E."/>
        </authorList>
    </citation>
    <scope>NUCLEOTIDE SEQUENCE</scope>
    <source>
        <strain evidence="11">VT162</strain>
    </source>
</reference>
<gene>
    <name evidence="11" type="ORF">NLI96_g327</name>
</gene>
<name>A0AAD5VCJ8_9APHY</name>
<evidence type="ECO:0000313" key="12">
    <source>
        <dbReference type="Proteomes" id="UP001212997"/>
    </source>
</evidence>
<dbReference type="EMBL" id="JANAWD010000004">
    <property type="protein sequence ID" value="KAJ3491984.1"/>
    <property type="molecule type" value="Genomic_DNA"/>
</dbReference>
<dbReference type="Gene3D" id="1.10.630.10">
    <property type="entry name" value="Cytochrome P450"/>
    <property type="match status" value="1"/>
</dbReference>
<dbReference type="InterPro" id="IPR050121">
    <property type="entry name" value="Cytochrome_P450_monoxygenase"/>
</dbReference>
<feature type="signal peptide" evidence="10">
    <location>
        <begin position="1"/>
        <end position="21"/>
    </location>
</feature>
<proteinExistence type="inferred from homology"/>
<accession>A0AAD5VCJ8</accession>
<dbReference type="GO" id="GO:0020037">
    <property type="term" value="F:heme binding"/>
    <property type="evidence" value="ECO:0007669"/>
    <property type="project" value="InterPro"/>
</dbReference>
<dbReference type="CDD" id="cd11069">
    <property type="entry name" value="CYP_FUM15-like"/>
    <property type="match status" value="1"/>
</dbReference>
<dbReference type="InterPro" id="IPR036396">
    <property type="entry name" value="Cyt_P450_sf"/>
</dbReference>
<keyword evidence="10" id="KW-0732">Signal</keyword>
<evidence type="ECO:0000256" key="5">
    <source>
        <dbReference type="ARBA" id="ARBA00022723"/>
    </source>
</evidence>
<evidence type="ECO:0000256" key="7">
    <source>
        <dbReference type="ARBA" id="ARBA00023004"/>
    </source>
</evidence>
<dbReference type="AlphaFoldDB" id="A0AAD5VCJ8"/>
<evidence type="ECO:0008006" key="13">
    <source>
        <dbReference type="Google" id="ProtNLM"/>
    </source>
</evidence>
<dbReference type="Pfam" id="PF00067">
    <property type="entry name" value="p450"/>
    <property type="match status" value="1"/>
</dbReference>
<keyword evidence="8" id="KW-0503">Monooxygenase</keyword>
<comment type="cofactor">
    <cofactor evidence="1 9">
        <name>heme</name>
        <dbReference type="ChEBI" id="CHEBI:30413"/>
    </cofactor>
</comment>
<evidence type="ECO:0000256" key="1">
    <source>
        <dbReference type="ARBA" id="ARBA00001971"/>
    </source>
</evidence>
<keyword evidence="5 9" id="KW-0479">Metal-binding</keyword>
<dbReference type="GO" id="GO:0016705">
    <property type="term" value="F:oxidoreductase activity, acting on paired donors, with incorporation or reduction of molecular oxygen"/>
    <property type="evidence" value="ECO:0007669"/>
    <property type="project" value="InterPro"/>
</dbReference>
<keyword evidence="12" id="KW-1185">Reference proteome</keyword>
<dbReference type="GO" id="GO:0005506">
    <property type="term" value="F:iron ion binding"/>
    <property type="evidence" value="ECO:0007669"/>
    <property type="project" value="InterPro"/>
</dbReference>
<sequence length="548" mass="61327">MGYLIAALLALAALLLWQVVPLVIQSIRSPLRHLPGPPSAHWFFGNFKTIMAGDISSVHERWTEEYGPTIAYRGVFRFFRLWTLDTRALNHIITHSAEYQKPSGTRNILGRLLGNGVLVTEGERHRQQRRIMNPAFGPAQIRELTGIFLEKSLQLRDMWASKISSSQEESPIDVTVGFSQMTLDVIGLAGFSYKFDALSDAEHPSELLTALRVIFNANGQKIEWFPMLQGFIPALRIIPTKSAQRIKQAQKVMRRIGRQLIAEKKAAILSQSSSVEGNRDPEKTSVSRMDMQGRDLLTLLMKANMATDIPENQKLSEEDVLAQIPTFFVAGHETTATAASWCLYALTQAPNVQSKLRAELRSVDTDIPDMDELVALPYLDAVVRETLRLHAPVPSTIRIATKDDMIPLQEPVTDRNGNTCDHIKVSKGDLIIIPLLAMNRSKNLWGEDALEFKPERWEKPPEAIASVPGVWGNMMTFLGGPRACIGYRFSLVEMKALIFTLVRAFEFELGVPPEDIGRRRTVVTRPYVKSQSEVGNQLPLIIRPVGSS</sequence>
<comment type="pathway">
    <text evidence="2">Secondary metabolite biosynthesis.</text>
</comment>
<comment type="caution">
    <text evidence="11">The sequence shown here is derived from an EMBL/GenBank/DDBJ whole genome shotgun (WGS) entry which is preliminary data.</text>
</comment>
<feature type="binding site" description="axial binding residue" evidence="9">
    <location>
        <position position="484"/>
    </location>
    <ligand>
        <name>heme</name>
        <dbReference type="ChEBI" id="CHEBI:30413"/>
    </ligand>
    <ligandPart>
        <name>Fe</name>
        <dbReference type="ChEBI" id="CHEBI:18248"/>
    </ligandPart>
</feature>
<dbReference type="GO" id="GO:0004497">
    <property type="term" value="F:monooxygenase activity"/>
    <property type="evidence" value="ECO:0007669"/>
    <property type="project" value="UniProtKB-KW"/>
</dbReference>
<dbReference type="InterPro" id="IPR002403">
    <property type="entry name" value="Cyt_P450_E_grp-IV"/>
</dbReference>
<dbReference type="PANTHER" id="PTHR24305">
    <property type="entry name" value="CYTOCHROME P450"/>
    <property type="match status" value="1"/>
</dbReference>
<protein>
    <recommendedName>
        <fullName evidence="13">Cytochrome P450</fullName>
    </recommendedName>
</protein>
<dbReference type="InterPro" id="IPR001128">
    <property type="entry name" value="Cyt_P450"/>
</dbReference>
<evidence type="ECO:0000256" key="10">
    <source>
        <dbReference type="SAM" id="SignalP"/>
    </source>
</evidence>
<evidence type="ECO:0000256" key="9">
    <source>
        <dbReference type="PIRSR" id="PIRSR602403-1"/>
    </source>
</evidence>